<evidence type="ECO:0000256" key="3">
    <source>
        <dbReference type="SAM" id="Coils"/>
    </source>
</evidence>
<evidence type="ECO:0000256" key="4">
    <source>
        <dbReference type="SAM" id="MobiDB-lite"/>
    </source>
</evidence>
<dbReference type="InterPro" id="IPR036028">
    <property type="entry name" value="SH3-like_dom_sf"/>
</dbReference>
<proteinExistence type="predicted"/>
<dbReference type="SMART" id="SM00326">
    <property type="entry name" value="SH3"/>
    <property type="match status" value="1"/>
</dbReference>
<protein>
    <recommendedName>
        <fullName evidence="5">SH3 domain-containing protein</fullName>
    </recommendedName>
</protein>
<evidence type="ECO:0000256" key="1">
    <source>
        <dbReference type="ARBA" id="ARBA00022443"/>
    </source>
</evidence>
<feature type="compositionally biased region" description="Basic and acidic residues" evidence="4">
    <location>
        <begin position="267"/>
        <end position="278"/>
    </location>
</feature>
<feature type="compositionally biased region" description="Pro residues" evidence="4">
    <location>
        <begin position="224"/>
        <end position="244"/>
    </location>
</feature>
<dbReference type="AlphaFoldDB" id="A0A0G4GB88"/>
<evidence type="ECO:0000256" key="2">
    <source>
        <dbReference type="PROSITE-ProRule" id="PRU00192"/>
    </source>
</evidence>
<keyword evidence="3" id="KW-0175">Coiled coil</keyword>
<feature type="domain" description="SH3" evidence="5">
    <location>
        <begin position="364"/>
        <end position="433"/>
    </location>
</feature>
<dbReference type="SUPFAM" id="SSF50044">
    <property type="entry name" value="SH3-domain"/>
    <property type="match status" value="1"/>
</dbReference>
<gene>
    <name evidence="6" type="ORF">Cvel_21136</name>
</gene>
<name>A0A0G4GB88_9ALVE</name>
<dbReference type="Gene3D" id="2.30.30.40">
    <property type="entry name" value="SH3 Domains"/>
    <property type="match status" value="1"/>
</dbReference>
<dbReference type="PROSITE" id="PS50002">
    <property type="entry name" value="SH3"/>
    <property type="match status" value="1"/>
</dbReference>
<accession>A0A0G4GB88</accession>
<keyword evidence="1 2" id="KW-0728">SH3 domain</keyword>
<feature type="compositionally biased region" description="Polar residues" evidence="4">
    <location>
        <begin position="256"/>
        <end position="266"/>
    </location>
</feature>
<dbReference type="VEuPathDB" id="CryptoDB:Cvel_21136"/>
<evidence type="ECO:0000313" key="6">
    <source>
        <dbReference type="EMBL" id="CEM26414.1"/>
    </source>
</evidence>
<feature type="region of interest" description="Disordered" evidence="4">
    <location>
        <begin position="1"/>
        <end position="24"/>
    </location>
</feature>
<organism evidence="6">
    <name type="scientific">Chromera velia CCMP2878</name>
    <dbReference type="NCBI Taxonomy" id="1169474"/>
    <lineage>
        <taxon>Eukaryota</taxon>
        <taxon>Sar</taxon>
        <taxon>Alveolata</taxon>
        <taxon>Colpodellida</taxon>
        <taxon>Chromeraceae</taxon>
        <taxon>Chromera</taxon>
    </lineage>
</organism>
<evidence type="ECO:0000259" key="5">
    <source>
        <dbReference type="PROSITE" id="PS50002"/>
    </source>
</evidence>
<feature type="compositionally biased region" description="Low complexity" evidence="4">
    <location>
        <begin position="283"/>
        <end position="293"/>
    </location>
</feature>
<dbReference type="EMBL" id="CDMZ01001058">
    <property type="protein sequence ID" value="CEM26414.1"/>
    <property type="molecule type" value="Genomic_DNA"/>
</dbReference>
<feature type="region of interest" description="Disordered" evidence="4">
    <location>
        <begin position="143"/>
        <end position="173"/>
    </location>
</feature>
<sequence length="433" mass="46584">MGSAEGPGGRFAPADLRRQRQRAKRQERLEYLGSQTNDPGIILKIAEGEKKPGEFLAKRCVSQEADEEGRYSCTWTIIGVPSEFEFRTSPEKDETVYRLVHKEHAQLQANKLRSQLDALRAKYDAVLHENSLIRAALASRGGGVPFPPTSPHQPYAGGAGGGPLSRPSGTAPAAAAALWELELEMGGGEMGERERGGEMTPSYPAPSPSYNPHSRPEPAQSRNAPPPMGMPRRPPPSVPTPLPFPGHGSLEGPGRSGSQRQFPPQSTHDEHFHIHEQLPTKSAEVGGVAEEGAPGYGYTHNYKDPLTHPHAHLQAQPRVGDWGLTSRPAQAHRETAGHTGGMSERERDVGVHAQAQAGAPSTSTSSHTHVAVERHDPMEDKELPLLEGDLVLCVHQHASGWSWGSLVAGGPAGTRGGRQEGWFPAHKIRPAAV</sequence>
<reference evidence="6" key="1">
    <citation type="submission" date="2014-11" db="EMBL/GenBank/DDBJ databases">
        <authorList>
            <person name="Otto D Thomas"/>
            <person name="Naeem Raeece"/>
        </authorList>
    </citation>
    <scope>NUCLEOTIDE SEQUENCE</scope>
</reference>
<feature type="coiled-coil region" evidence="3">
    <location>
        <begin position="102"/>
        <end position="129"/>
    </location>
</feature>
<dbReference type="InterPro" id="IPR001452">
    <property type="entry name" value="SH3_domain"/>
</dbReference>
<feature type="region of interest" description="Disordered" evidence="4">
    <location>
        <begin position="189"/>
        <end position="308"/>
    </location>
</feature>